<dbReference type="Pfam" id="PF03309">
    <property type="entry name" value="Pan_kinase"/>
    <property type="match status" value="1"/>
</dbReference>
<evidence type="ECO:0000256" key="10">
    <source>
        <dbReference type="ARBA" id="ARBA00022777"/>
    </source>
</evidence>
<feature type="binding site" evidence="16">
    <location>
        <position position="131"/>
    </location>
    <ligand>
        <name>K(+)</name>
        <dbReference type="ChEBI" id="CHEBI:29103"/>
    </ligand>
</feature>
<comment type="function">
    <text evidence="16">Catalyzes the phosphorylation of pantothenate (Pan), the first step in CoA biosynthesis.</text>
</comment>
<evidence type="ECO:0000256" key="12">
    <source>
        <dbReference type="ARBA" id="ARBA00022958"/>
    </source>
</evidence>
<comment type="catalytic activity">
    <reaction evidence="1 16">
        <text>(R)-pantothenate + ATP = (R)-4'-phosphopantothenate + ADP + H(+)</text>
        <dbReference type="Rhea" id="RHEA:16373"/>
        <dbReference type="ChEBI" id="CHEBI:10986"/>
        <dbReference type="ChEBI" id="CHEBI:15378"/>
        <dbReference type="ChEBI" id="CHEBI:29032"/>
        <dbReference type="ChEBI" id="CHEBI:30616"/>
        <dbReference type="ChEBI" id="CHEBI:456216"/>
        <dbReference type="EC" id="2.7.1.33"/>
    </reaction>
</comment>
<evidence type="ECO:0000256" key="14">
    <source>
        <dbReference type="ARBA" id="ARBA00038036"/>
    </source>
</evidence>
<feature type="binding site" evidence="16">
    <location>
        <begin position="110"/>
        <end position="113"/>
    </location>
    <ligand>
        <name>substrate</name>
    </ligand>
</feature>
<keyword evidence="16" id="KW-0479">Metal-binding</keyword>
<evidence type="ECO:0000256" key="6">
    <source>
        <dbReference type="ARBA" id="ARBA00012102"/>
    </source>
</evidence>
<proteinExistence type="inferred from homology"/>
<dbReference type="GO" id="GO:0005524">
    <property type="term" value="F:ATP binding"/>
    <property type="evidence" value="ECO:0007669"/>
    <property type="project" value="UniProtKB-UniRule"/>
</dbReference>
<accession>A8F5A3</accession>
<dbReference type="GO" id="GO:0005737">
    <property type="term" value="C:cytoplasm"/>
    <property type="evidence" value="ECO:0007669"/>
    <property type="project" value="UniProtKB-SubCell"/>
</dbReference>
<dbReference type="STRING" id="416591.Tlet_0771"/>
<evidence type="ECO:0000256" key="5">
    <source>
        <dbReference type="ARBA" id="ARBA00011738"/>
    </source>
</evidence>
<evidence type="ECO:0000256" key="13">
    <source>
        <dbReference type="ARBA" id="ARBA00022993"/>
    </source>
</evidence>
<evidence type="ECO:0000256" key="8">
    <source>
        <dbReference type="ARBA" id="ARBA00022679"/>
    </source>
</evidence>
<dbReference type="Gene3D" id="3.30.420.40">
    <property type="match status" value="2"/>
</dbReference>
<evidence type="ECO:0000256" key="11">
    <source>
        <dbReference type="ARBA" id="ARBA00022840"/>
    </source>
</evidence>
<dbReference type="UniPathway" id="UPA00241">
    <property type="reaction ID" value="UER00352"/>
</dbReference>
<dbReference type="KEGG" id="tle:Tlet_0771"/>
<comment type="cofactor">
    <cofactor evidence="2">
        <name>K(+)</name>
        <dbReference type="ChEBI" id="CHEBI:29103"/>
    </cofactor>
</comment>
<reference evidence="17 18" key="1">
    <citation type="submission" date="2007-08" db="EMBL/GenBank/DDBJ databases">
        <title>Complete sequence of Thermotoga lettingae TMO.</title>
        <authorList>
            <consortium name="US DOE Joint Genome Institute"/>
            <person name="Copeland A."/>
            <person name="Lucas S."/>
            <person name="Lapidus A."/>
            <person name="Barry K."/>
            <person name="Glavina del Rio T."/>
            <person name="Dalin E."/>
            <person name="Tice H."/>
            <person name="Pitluck S."/>
            <person name="Foster B."/>
            <person name="Bruce D."/>
            <person name="Schmutz J."/>
            <person name="Larimer F."/>
            <person name="Land M."/>
            <person name="Hauser L."/>
            <person name="Kyrpides N."/>
            <person name="Mikhailova N."/>
            <person name="Nelson K."/>
            <person name="Gogarten J.P."/>
            <person name="Noll K."/>
            <person name="Richardson P."/>
        </authorList>
    </citation>
    <scope>NUCLEOTIDE SEQUENCE [LARGE SCALE GENOMIC DNA]</scope>
    <source>
        <strain evidence="18">ATCC BAA-301 / DSM 14385 / NBRC 107922 / TMO</strain>
    </source>
</reference>
<dbReference type="SUPFAM" id="SSF53067">
    <property type="entry name" value="Actin-like ATPase domain"/>
    <property type="match status" value="2"/>
</dbReference>
<evidence type="ECO:0000256" key="3">
    <source>
        <dbReference type="ARBA" id="ARBA00004496"/>
    </source>
</evidence>
<dbReference type="GO" id="GO:0046872">
    <property type="term" value="F:metal ion binding"/>
    <property type="evidence" value="ECO:0007669"/>
    <property type="project" value="UniProtKB-KW"/>
</dbReference>
<dbReference type="PANTHER" id="PTHR34265">
    <property type="entry name" value="TYPE III PANTOTHENATE KINASE"/>
    <property type="match status" value="1"/>
</dbReference>
<dbReference type="GO" id="GO:0004594">
    <property type="term" value="F:pantothenate kinase activity"/>
    <property type="evidence" value="ECO:0007669"/>
    <property type="project" value="UniProtKB-UniRule"/>
</dbReference>
<dbReference type="InterPro" id="IPR004619">
    <property type="entry name" value="Type_III_PanK"/>
</dbReference>
<comment type="caution">
    <text evidence="16">Lacks conserved residue(s) required for the propagation of feature annotation.</text>
</comment>
<sequence length="258" mass="28860">MALLLLLFDVGNTHTVAGFTENGTDFLKWRLSTHRFETEDELFVILKTLLENHDIKSKQIRSVVIASVVPSVNYIFQRFSEKYLQARYFWLEATDGLDIKWNVKNPSEIGADRVANVLGASLTCDDAIILDAGTAITIDVLKNKSYEGGAILPGLMTAAYSLFEKTAKLPQVDLHVPVNCVGKDTPDNIRIGIVKGTAYALNGLVSDVKKYFNMNPKIFLTGGQSKVIEKLVRHDIKDPDLTLKGMYVYWRRKCVSCL</sequence>
<feature type="binding site" evidence="16">
    <location>
        <position position="134"/>
    </location>
    <ligand>
        <name>ATP</name>
        <dbReference type="ChEBI" id="CHEBI:30616"/>
    </ligand>
</feature>
<feature type="binding site" evidence="16">
    <location>
        <position position="185"/>
    </location>
    <ligand>
        <name>substrate</name>
    </ligand>
</feature>
<dbReference type="GO" id="GO:0015937">
    <property type="term" value="P:coenzyme A biosynthetic process"/>
    <property type="evidence" value="ECO:0007669"/>
    <property type="project" value="UniProtKB-UniRule"/>
</dbReference>
<evidence type="ECO:0000256" key="7">
    <source>
        <dbReference type="ARBA" id="ARBA00022490"/>
    </source>
</evidence>
<dbReference type="NCBIfam" id="TIGR00671">
    <property type="entry name" value="baf"/>
    <property type="match status" value="1"/>
</dbReference>
<evidence type="ECO:0000256" key="2">
    <source>
        <dbReference type="ARBA" id="ARBA00001958"/>
    </source>
</evidence>
<dbReference type="EC" id="2.7.1.33" evidence="6 16"/>
<keyword evidence="18" id="KW-1185">Reference proteome</keyword>
<comment type="cofactor">
    <cofactor evidence="16">
        <name>NH4(+)</name>
        <dbReference type="ChEBI" id="CHEBI:28938"/>
    </cofactor>
    <cofactor evidence="16">
        <name>K(+)</name>
        <dbReference type="ChEBI" id="CHEBI:29103"/>
    </cofactor>
    <text evidence="16">A monovalent cation. Ammonium or potassium.</text>
</comment>
<keyword evidence="10 16" id="KW-0418">Kinase</keyword>
<evidence type="ECO:0000256" key="16">
    <source>
        <dbReference type="HAMAP-Rule" id="MF_01274"/>
    </source>
</evidence>
<dbReference type="NCBIfam" id="NF009848">
    <property type="entry name" value="PRK13318.1-6"/>
    <property type="match status" value="1"/>
</dbReference>
<organism evidence="17 18">
    <name type="scientific">Pseudothermotoga lettingae (strain ATCC BAA-301 / DSM 14385 / NBRC 107922 / TMO)</name>
    <name type="common">Thermotoga lettingae</name>
    <dbReference type="NCBI Taxonomy" id="416591"/>
    <lineage>
        <taxon>Bacteria</taxon>
        <taxon>Thermotogati</taxon>
        <taxon>Thermotogota</taxon>
        <taxon>Thermotogae</taxon>
        <taxon>Thermotogales</taxon>
        <taxon>Thermotogaceae</taxon>
        <taxon>Pseudothermotoga</taxon>
    </lineage>
</organism>
<keyword evidence="12 16" id="KW-0630">Potassium</keyword>
<gene>
    <name evidence="16" type="primary">coaX</name>
    <name evidence="17" type="ordered locus">Tlet_0771</name>
</gene>
<dbReference type="HOGENOM" id="CLU_066627_1_0_0"/>
<reference evidence="17 18" key="2">
    <citation type="journal article" date="2009" name="Proc. Natl. Acad. Sci. U.S.A.">
        <title>On the chimeric nature, thermophilic origin, and phylogenetic placement of the Thermotogales.</title>
        <authorList>
            <person name="Zhaxybayeva O."/>
            <person name="Swithers K.S."/>
            <person name="Lapierre P."/>
            <person name="Fournier G.P."/>
            <person name="Bickhart D.M."/>
            <person name="DeBoy R.T."/>
            <person name="Nelson K.E."/>
            <person name="Nesbo C.L."/>
            <person name="Doolittle W.F."/>
            <person name="Gogarten J.P."/>
            <person name="Noll K.M."/>
        </authorList>
    </citation>
    <scope>NUCLEOTIDE SEQUENCE [LARGE SCALE GENOMIC DNA]</scope>
    <source>
        <strain evidence="18">ATCC BAA-301 / DSM 14385 / NBRC 107922 / TMO</strain>
    </source>
</reference>
<dbReference type="AlphaFoldDB" id="A8F5A3"/>
<comment type="subcellular location">
    <subcellularLocation>
        <location evidence="3 16">Cytoplasm</location>
    </subcellularLocation>
</comment>
<keyword evidence="11 16" id="KW-0067">ATP-binding</keyword>
<comment type="pathway">
    <text evidence="4 16">Cofactor biosynthesis; coenzyme A biosynthesis; CoA from (R)-pantothenate: step 1/5.</text>
</comment>
<evidence type="ECO:0000256" key="4">
    <source>
        <dbReference type="ARBA" id="ARBA00005225"/>
    </source>
</evidence>
<name>A8F5A3_PSELT</name>
<dbReference type="PANTHER" id="PTHR34265:SF1">
    <property type="entry name" value="TYPE III PANTOTHENATE KINASE"/>
    <property type="match status" value="1"/>
</dbReference>
<evidence type="ECO:0000256" key="15">
    <source>
        <dbReference type="ARBA" id="ARBA00040883"/>
    </source>
</evidence>
<dbReference type="InterPro" id="IPR043129">
    <property type="entry name" value="ATPase_NBD"/>
</dbReference>
<comment type="similarity">
    <text evidence="14 16">Belongs to the type III pantothenate kinase family.</text>
</comment>
<dbReference type="eggNOG" id="COG1521">
    <property type="taxonomic scope" value="Bacteria"/>
</dbReference>
<dbReference type="HAMAP" id="MF_01274">
    <property type="entry name" value="Pantothen_kinase_3"/>
    <property type="match status" value="1"/>
</dbReference>
<dbReference type="EMBL" id="CP000812">
    <property type="protein sequence ID" value="ABV33337.1"/>
    <property type="molecule type" value="Genomic_DNA"/>
</dbReference>
<feature type="binding site" evidence="16">
    <location>
        <begin position="9"/>
        <end position="16"/>
    </location>
    <ligand>
        <name>ATP</name>
        <dbReference type="ChEBI" id="CHEBI:30616"/>
    </ligand>
</feature>
<evidence type="ECO:0000256" key="9">
    <source>
        <dbReference type="ARBA" id="ARBA00022741"/>
    </source>
</evidence>
<feature type="active site" description="Proton acceptor" evidence="16">
    <location>
        <position position="112"/>
    </location>
</feature>
<keyword evidence="7 16" id="KW-0963">Cytoplasm</keyword>
<keyword evidence="8 16" id="KW-0808">Transferase</keyword>
<evidence type="ECO:0000313" key="17">
    <source>
        <dbReference type="EMBL" id="ABV33337.1"/>
    </source>
</evidence>
<comment type="subunit">
    <text evidence="5 16">Homodimer.</text>
</comment>
<keyword evidence="9 16" id="KW-0547">Nucleotide-binding</keyword>
<keyword evidence="13 16" id="KW-0173">Coenzyme A biosynthesis</keyword>
<evidence type="ECO:0000256" key="1">
    <source>
        <dbReference type="ARBA" id="ARBA00001206"/>
    </source>
</evidence>
<evidence type="ECO:0000313" key="18">
    <source>
        <dbReference type="Proteomes" id="UP000002016"/>
    </source>
</evidence>
<protein>
    <recommendedName>
        <fullName evidence="15 16">Type III pantothenate kinase</fullName>
        <ecNumber evidence="6 16">2.7.1.33</ecNumber>
    </recommendedName>
    <alternativeName>
        <fullName evidence="16">PanK-III</fullName>
    </alternativeName>
    <alternativeName>
        <fullName evidence="16">Pantothenic acid kinase</fullName>
    </alternativeName>
</protein>
<dbReference type="CDD" id="cd24015">
    <property type="entry name" value="ASKHA_NBD_PanK-III"/>
    <property type="match status" value="1"/>
</dbReference>
<dbReference type="Proteomes" id="UP000002016">
    <property type="component" value="Chromosome"/>
</dbReference>